<dbReference type="PANTHER" id="PTHR31750:SF4">
    <property type="entry name" value="LP06106P"/>
    <property type="match status" value="1"/>
</dbReference>
<reference evidence="10" key="3">
    <citation type="journal article" date="2020" name="Curr. Biol.">
        <title>Chromatin organization in early land plants reveals an ancestral association between H3K27me3, transposons, and constitutive heterochromatin.</title>
        <authorList>
            <person name="Montgomery S.A."/>
            <person name="Tanizawa Y."/>
            <person name="Galik B."/>
            <person name="Wang N."/>
            <person name="Ito T."/>
            <person name="Mochizuki T."/>
            <person name="Akimcheva S."/>
            <person name="Bowman J.L."/>
            <person name="Cognat V."/>
            <person name="Marechal-Drouard L."/>
            <person name="Ekker H."/>
            <person name="Hong S.F."/>
            <person name="Kohchi T."/>
            <person name="Lin S.S."/>
            <person name="Liu L.D."/>
            <person name="Nakamura Y."/>
            <person name="Valeeva L.R."/>
            <person name="Shakirov E.V."/>
            <person name="Shippen D.E."/>
            <person name="Wei W.L."/>
            <person name="Yagura M."/>
            <person name="Yamaoka S."/>
            <person name="Yamato K.T."/>
            <person name="Liu C."/>
            <person name="Berger F."/>
        </authorList>
    </citation>
    <scope>NUCLEOTIDE SEQUENCE [LARGE SCALE GENOMIC DNA]</scope>
    <source>
        <strain evidence="10">Tak-1</strain>
    </source>
</reference>
<comment type="subcellular location">
    <subcellularLocation>
        <location evidence="1">Plastid</location>
        <location evidence="1">Chloroplast</location>
    </subcellularLocation>
</comment>
<dbReference type="Proteomes" id="UP001162541">
    <property type="component" value="Chromosome 1"/>
</dbReference>
<dbReference type="AlphaFoldDB" id="A0A176VYI9"/>
<keyword evidence="5" id="KW-0809">Transit peptide</keyword>
<dbReference type="EMBL" id="AP019866">
    <property type="protein sequence ID" value="BBM97783.1"/>
    <property type="molecule type" value="Genomic_DNA"/>
</dbReference>
<dbReference type="InterPro" id="IPR024438">
    <property type="entry name" value="Staygreen"/>
</dbReference>
<evidence type="ECO:0000259" key="6">
    <source>
        <dbReference type="Pfam" id="PF12638"/>
    </source>
</evidence>
<evidence type="ECO:0000313" key="10">
    <source>
        <dbReference type="Proteomes" id="UP001162541"/>
    </source>
</evidence>
<reference evidence="8 9" key="1">
    <citation type="submission" date="2016-03" db="EMBL/GenBank/DDBJ databases">
        <title>Mechanisms controlling the formation of the plant cell surface in tip-growing cells are functionally conserved among land plants.</title>
        <authorList>
            <person name="Honkanen S."/>
            <person name="Jones V.A."/>
            <person name="Morieri G."/>
            <person name="Champion C."/>
            <person name="Hetherington A.J."/>
            <person name="Kelly S."/>
            <person name="Saint-Marcoux D."/>
            <person name="Proust H."/>
            <person name="Prescott H."/>
            <person name="Dolan L."/>
        </authorList>
    </citation>
    <scope>NUCLEOTIDE SEQUENCE [LARGE SCALE GENOMIC DNA]</scope>
    <source>
        <strain evidence="9">cv. Tak-1 and cv. Tak-2</strain>
        <tissue evidence="8">Whole gametophyte</tissue>
    </source>
</reference>
<protein>
    <recommendedName>
        <fullName evidence="6">Staygreen protein domain-containing protein</fullName>
    </recommendedName>
</protein>
<evidence type="ECO:0000313" key="8">
    <source>
        <dbReference type="EMBL" id="OAE25837.1"/>
    </source>
</evidence>
<proteinExistence type="inferred from homology"/>
<keyword evidence="4" id="KW-0934">Plastid</keyword>
<evidence type="ECO:0000256" key="2">
    <source>
        <dbReference type="ARBA" id="ARBA00009234"/>
    </source>
</evidence>
<evidence type="ECO:0000256" key="5">
    <source>
        <dbReference type="ARBA" id="ARBA00022946"/>
    </source>
</evidence>
<accession>A0A176VYI9</accession>
<keyword evidence="9" id="KW-1185">Reference proteome</keyword>
<dbReference type="Pfam" id="PF12638">
    <property type="entry name" value="Staygreen"/>
    <property type="match status" value="1"/>
</dbReference>
<dbReference type="PANTHER" id="PTHR31750">
    <property type="entry name" value="PROTEIN STAY-GREEN 1, CHLOROPLASTIC-RELATED"/>
    <property type="match status" value="1"/>
</dbReference>
<evidence type="ECO:0000256" key="1">
    <source>
        <dbReference type="ARBA" id="ARBA00004229"/>
    </source>
</evidence>
<keyword evidence="3" id="KW-0150">Chloroplast</keyword>
<dbReference type="EMBL" id="LVLJ01002289">
    <property type="protein sequence ID" value="OAE25837.1"/>
    <property type="molecule type" value="Genomic_DNA"/>
</dbReference>
<organism evidence="8 9">
    <name type="scientific">Marchantia polymorpha subsp. ruderalis</name>
    <dbReference type="NCBI Taxonomy" id="1480154"/>
    <lineage>
        <taxon>Eukaryota</taxon>
        <taxon>Viridiplantae</taxon>
        <taxon>Streptophyta</taxon>
        <taxon>Embryophyta</taxon>
        <taxon>Marchantiophyta</taxon>
        <taxon>Marchantiopsida</taxon>
        <taxon>Marchantiidae</taxon>
        <taxon>Marchantiales</taxon>
        <taxon>Marchantiaceae</taxon>
        <taxon>Marchantia</taxon>
    </lineage>
</organism>
<reference evidence="7" key="2">
    <citation type="journal article" date="2019" name="Curr. Biol.">
        <title>Chromatin organization in early land plants reveals an ancestral association between H3K27me3, transposons, and constitutive heterochromatin.</title>
        <authorList>
            <person name="Montgomery S.A."/>
            <person name="Tanizawa Y."/>
            <person name="Galik B."/>
            <person name="Wang N."/>
            <person name="Ito T."/>
            <person name="Mochizuki T."/>
            <person name="Akimcheva S."/>
            <person name="Bowman J."/>
            <person name="Cognat V."/>
            <person name="Drouard L."/>
            <person name="Ekker H."/>
            <person name="Houng S."/>
            <person name="Kohchi T."/>
            <person name="Lin S."/>
            <person name="Liu L.D."/>
            <person name="Nakamura Y."/>
            <person name="Valeeva L.R."/>
            <person name="Shakirov E.V."/>
            <person name="Shippen D.E."/>
            <person name="Wei W."/>
            <person name="Yagura M."/>
            <person name="Yamaoka S."/>
            <person name="Yamato K.T."/>
            <person name="Liu C."/>
            <person name="Berger F."/>
        </authorList>
    </citation>
    <scope>NUCLEOTIDE SEQUENCE [LARGE SCALE GENOMIC DNA]</scope>
    <source>
        <strain evidence="7">Tak-1</strain>
    </source>
</reference>
<comment type="similarity">
    <text evidence="2">Belongs to the staygreen family.</text>
</comment>
<evidence type="ECO:0000313" key="7">
    <source>
        <dbReference type="EMBL" id="BBM97783.1"/>
    </source>
</evidence>
<evidence type="ECO:0000313" key="9">
    <source>
        <dbReference type="Proteomes" id="UP000077202"/>
    </source>
</evidence>
<name>A0A176VYI9_MARPO</name>
<dbReference type="GO" id="GO:0009507">
    <property type="term" value="C:chloroplast"/>
    <property type="evidence" value="ECO:0007669"/>
    <property type="project" value="UniProtKB-SubCell"/>
</dbReference>
<feature type="domain" description="Staygreen protein" evidence="6">
    <location>
        <begin position="128"/>
        <end position="281"/>
    </location>
</feature>
<dbReference type="Proteomes" id="UP000077202">
    <property type="component" value="Unassembled WGS sequence"/>
</dbReference>
<evidence type="ECO:0000256" key="4">
    <source>
        <dbReference type="ARBA" id="ARBA00022640"/>
    </source>
</evidence>
<evidence type="ECO:0000256" key="3">
    <source>
        <dbReference type="ARBA" id="ARBA00022528"/>
    </source>
</evidence>
<gene>
    <name evidence="8" type="ORF">AXG93_2145s1360</name>
    <name evidence="7" type="ORF">Mp_1g08290</name>
</gene>
<sequence>MAAVSLCQPHGLVSALPVKKSSRWRGFRSREIWERSQSGGPINSCTDIISSACVASPANFKQAATRRARNASLCKSSHSAGNALSSGFWSSDDVIRRLRRSKSVGSLHSSSLTCYPQVEARLFGPAIFQAAKLRVLTLGRESKKGPSEVVEPPRVYTVTHSDLTAHLTLAIAREINKTQFMGWYSQLQRDEVLAEWRKTKGVLSLHVHCHISGGNWLHYFIAKLRFFIFQKELPMVLEAILHGDTELFKKHPELQTAPVYVYFHSNVEEYNRLEYWGPLVEATKRPPQMGNTRKALDDLREQLLADGTCVDPCECCSRHETVMPIPDSLRRYFGFKDTQKQEQQL</sequence>